<reference evidence="3" key="1">
    <citation type="journal article" date="2019" name="Int. J. Syst. Evol. Microbiol.">
        <title>The Global Catalogue of Microorganisms (GCM) 10K type strain sequencing project: providing services to taxonomists for standard genome sequencing and annotation.</title>
        <authorList>
            <consortium name="The Broad Institute Genomics Platform"/>
            <consortium name="The Broad Institute Genome Sequencing Center for Infectious Disease"/>
            <person name="Wu L."/>
            <person name="Ma J."/>
        </authorList>
    </citation>
    <scope>NUCLEOTIDE SEQUENCE [LARGE SCALE GENOMIC DNA]</scope>
    <source>
        <strain evidence="3">CGMCC 1.6774</strain>
    </source>
</reference>
<accession>A0ABW5AQM8</accession>
<comment type="caution">
    <text evidence="2">The sequence shown here is derived from an EMBL/GenBank/DDBJ whole genome shotgun (WGS) entry which is preliminary data.</text>
</comment>
<evidence type="ECO:0000313" key="3">
    <source>
        <dbReference type="Proteomes" id="UP001597314"/>
    </source>
</evidence>
<dbReference type="RefSeq" id="WP_378479529.1">
    <property type="nucleotide sequence ID" value="NZ_JBHUIW010000027.1"/>
</dbReference>
<proteinExistence type="predicted"/>
<keyword evidence="3" id="KW-1185">Reference proteome</keyword>
<feature type="region of interest" description="Disordered" evidence="1">
    <location>
        <begin position="1"/>
        <end position="42"/>
    </location>
</feature>
<evidence type="ECO:0000313" key="2">
    <source>
        <dbReference type="EMBL" id="MFD2184387.1"/>
    </source>
</evidence>
<dbReference type="EMBL" id="JBHUIW010000027">
    <property type="protein sequence ID" value="MFD2184387.1"/>
    <property type="molecule type" value="Genomic_DNA"/>
</dbReference>
<organism evidence="2 3">
    <name type="scientific">Rhodoplanes azumiensis</name>
    <dbReference type="NCBI Taxonomy" id="1897628"/>
    <lineage>
        <taxon>Bacteria</taxon>
        <taxon>Pseudomonadati</taxon>
        <taxon>Pseudomonadota</taxon>
        <taxon>Alphaproteobacteria</taxon>
        <taxon>Hyphomicrobiales</taxon>
        <taxon>Nitrobacteraceae</taxon>
        <taxon>Rhodoplanes</taxon>
    </lineage>
</organism>
<dbReference type="Pfam" id="PF11455">
    <property type="entry name" value="MazE-like"/>
    <property type="match status" value="1"/>
</dbReference>
<feature type="compositionally biased region" description="Basic and acidic residues" evidence="1">
    <location>
        <begin position="1"/>
        <end position="14"/>
    </location>
</feature>
<dbReference type="InterPro" id="IPR021558">
    <property type="entry name" value="MazE-like"/>
</dbReference>
<name>A0ABW5AQM8_9BRAD</name>
<sequence length="119" mass="13396">MPRTPTKRDSELRRKSVRTAEPASAPGNPPSSREKVGAHRRRMRAKGYRLVQLWVPDTRAEVFTTRARAESAALAAHPTEAEDQAFVDAVSWLADPDSDDCGTPTDPEDDWWRRPETAR</sequence>
<feature type="compositionally biased region" description="Basic and acidic residues" evidence="1">
    <location>
        <begin position="110"/>
        <end position="119"/>
    </location>
</feature>
<evidence type="ECO:0000256" key="1">
    <source>
        <dbReference type="SAM" id="MobiDB-lite"/>
    </source>
</evidence>
<gene>
    <name evidence="2" type="ORF">ACFSOX_19715</name>
</gene>
<dbReference type="Proteomes" id="UP001597314">
    <property type="component" value="Unassembled WGS sequence"/>
</dbReference>
<feature type="region of interest" description="Disordered" evidence="1">
    <location>
        <begin position="94"/>
        <end position="119"/>
    </location>
</feature>
<protein>
    <submittedName>
        <fullName evidence="2">Antitoxin MazE-like protein</fullName>
    </submittedName>
</protein>